<evidence type="ECO:0000313" key="2">
    <source>
        <dbReference type="Proteomes" id="UP000267027"/>
    </source>
</evidence>
<proteinExistence type="predicted"/>
<reference evidence="3" key="1">
    <citation type="submission" date="2017-02" db="UniProtKB">
        <authorList>
            <consortium name="WormBaseParasite"/>
        </authorList>
    </citation>
    <scope>IDENTIFICATION</scope>
</reference>
<protein>
    <submittedName>
        <fullName evidence="3">Secreted protein</fullName>
    </submittedName>
</protein>
<organism evidence="3">
    <name type="scientific">Angiostrongylus costaricensis</name>
    <name type="common">Nematode worm</name>
    <dbReference type="NCBI Taxonomy" id="334426"/>
    <lineage>
        <taxon>Eukaryota</taxon>
        <taxon>Metazoa</taxon>
        <taxon>Ecdysozoa</taxon>
        <taxon>Nematoda</taxon>
        <taxon>Chromadorea</taxon>
        <taxon>Rhabditida</taxon>
        <taxon>Rhabditina</taxon>
        <taxon>Rhabditomorpha</taxon>
        <taxon>Strongyloidea</taxon>
        <taxon>Metastrongylidae</taxon>
        <taxon>Angiostrongylus</taxon>
    </lineage>
</organism>
<dbReference type="Proteomes" id="UP000267027">
    <property type="component" value="Unassembled WGS sequence"/>
</dbReference>
<evidence type="ECO:0000313" key="1">
    <source>
        <dbReference type="EMBL" id="VDM58920.1"/>
    </source>
</evidence>
<dbReference type="WBParaSite" id="ACOC_0000733401-mRNA-1">
    <property type="protein sequence ID" value="ACOC_0000733401-mRNA-1"/>
    <property type="gene ID" value="ACOC_0000733401"/>
</dbReference>
<accession>A0A0R3PPY8</accession>
<gene>
    <name evidence="1" type="ORF">ACOC_LOCUS7335</name>
</gene>
<sequence>MAADGCSAGGAGGGGAVVISAATFVRPSVGPSVPPFVRSFVQSLRNSSAAKRKSTDGRHIMQQQMKSAAGWLPAWLAVRPIHCTHSNDVNSSTPAGYKLLRHD</sequence>
<reference evidence="1 2" key="2">
    <citation type="submission" date="2018-11" db="EMBL/GenBank/DDBJ databases">
        <authorList>
            <consortium name="Pathogen Informatics"/>
        </authorList>
    </citation>
    <scope>NUCLEOTIDE SEQUENCE [LARGE SCALE GENOMIC DNA]</scope>
    <source>
        <strain evidence="1 2">Costa Rica</strain>
    </source>
</reference>
<dbReference type="AlphaFoldDB" id="A0A0R3PPY8"/>
<keyword evidence="2" id="KW-1185">Reference proteome</keyword>
<dbReference type="EMBL" id="UYYA01004029">
    <property type="protein sequence ID" value="VDM58920.1"/>
    <property type="molecule type" value="Genomic_DNA"/>
</dbReference>
<evidence type="ECO:0000313" key="3">
    <source>
        <dbReference type="WBParaSite" id="ACOC_0000733401-mRNA-1"/>
    </source>
</evidence>
<name>A0A0R3PPY8_ANGCS</name>